<proteinExistence type="predicted"/>
<organism evidence="2 3">
    <name type="scientific">Streptomyces capoamus</name>
    <dbReference type="NCBI Taxonomy" id="68183"/>
    <lineage>
        <taxon>Bacteria</taxon>
        <taxon>Bacillati</taxon>
        <taxon>Actinomycetota</taxon>
        <taxon>Actinomycetes</taxon>
        <taxon>Kitasatosporales</taxon>
        <taxon>Streptomycetaceae</taxon>
        <taxon>Streptomyces</taxon>
    </lineage>
</organism>
<protein>
    <submittedName>
        <fullName evidence="2">Uncharacterized protein</fullName>
    </submittedName>
</protein>
<reference evidence="3" key="1">
    <citation type="journal article" date="2019" name="Int. J. Syst. Evol. Microbiol.">
        <title>The Global Catalogue of Microorganisms (GCM) 10K type strain sequencing project: providing services to taxonomists for standard genome sequencing and annotation.</title>
        <authorList>
            <consortium name="The Broad Institute Genomics Platform"/>
            <consortium name="The Broad Institute Genome Sequencing Center for Infectious Disease"/>
            <person name="Wu L."/>
            <person name="Ma J."/>
        </authorList>
    </citation>
    <scope>NUCLEOTIDE SEQUENCE [LARGE SCALE GENOMIC DNA]</scope>
    <source>
        <strain evidence="3">JCM 4253</strain>
    </source>
</reference>
<dbReference type="AlphaFoldDB" id="A0A919EUY6"/>
<keyword evidence="3" id="KW-1185">Reference proteome</keyword>
<dbReference type="Proteomes" id="UP000619355">
    <property type="component" value="Unassembled WGS sequence"/>
</dbReference>
<feature type="region of interest" description="Disordered" evidence="1">
    <location>
        <begin position="1"/>
        <end position="46"/>
    </location>
</feature>
<evidence type="ECO:0000313" key="2">
    <source>
        <dbReference type="EMBL" id="GHG43716.1"/>
    </source>
</evidence>
<accession>A0A919EUY6</accession>
<evidence type="ECO:0000313" key="3">
    <source>
        <dbReference type="Proteomes" id="UP000619355"/>
    </source>
</evidence>
<gene>
    <name evidence="2" type="ORF">GCM10018980_20760</name>
</gene>
<name>A0A919EUY6_9ACTN</name>
<evidence type="ECO:0000256" key="1">
    <source>
        <dbReference type="SAM" id="MobiDB-lite"/>
    </source>
</evidence>
<sequence>MPICGSHTVGTAPPAPGQEGPDDLHGPSRGGTFGISPPPCKDLTGNLLTDKQIQSATWSEQPKSATRTAVQWAAFNAVAVTGADNIWL</sequence>
<comment type="caution">
    <text evidence="2">The sequence shown here is derived from an EMBL/GenBank/DDBJ whole genome shotgun (WGS) entry which is preliminary data.</text>
</comment>
<dbReference type="EMBL" id="BNBF01000005">
    <property type="protein sequence ID" value="GHG43716.1"/>
    <property type="molecule type" value="Genomic_DNA"/>
</dbReference>